<evidence type="ECO:0000313" key="3">
    <source>
        <dbReference type="Proteomes" id="UP001473302"/>
    </source>
</evidence>
<protein>
    <submittedName>
        <fullName evidence="2">Uncharacterized protein</fullName>
    </submittedName>
</protein>
<feature type="region of interest" description="Disordered" evidence="1">
    <location>
        <begin position="1"/>
        <end position="23"/>
    </location>
</feature>
<proteinExistence type="predicted"/>
<accession>A0ABP9ZAH6</accession>
<evidence type="ECO:0000313" key="2">
    <source>
        <dbReference type="EMBL" id="GAA5816059.1"/>
    </source>
</evidence>
<dbReference type="Proteomes" id="UP001473302">
    <property type="component" value="Unassembled WGS sequence"/>
</dbReference>
<evidence type="ECO:0000256" key="1">
    <source>
        <dbReference type="SAM" id="MobiDB-lite"/>
    </source>
</evidence>
<dbReference type="EMBL" id="BAABUK010000029">
    <property type="protein sequence ID" value="GAA5816059.1"/>
    <property type="molecule type" value="Genomic_DNA"/>
</dbReference>
<comment type="caution">
    <text evidence="2">The sequence shown here is derived from an EMBL/GenBank/DDBJ whole genome shotgun (WGS) entry which is preliminary data.</text>
</comment>
<organism evidence="2 3">
    <name type="scientific">Mucor flavus</name>
    <dbReference type="NCBI Taxonomy" id="439312"/>
    <lineage>
        <taxon>Eukaryota</taxon>
        <taxon>Fungi</taxon>
        <taxon>Fungi incertae sedis</taxon>
        <taxon>Mucoromycota</taxon>
        <taxon>Mucoromycotina</taxon>
        <taxon>Mucoromycetes</taxon>
        <taxon>Mucorales</taxon>
        <taxon>Mucorineae</taxon>
        <taxon>Mucoraceae</taxon>
        <taxon>Mucor</taxon>
    </lineage>
</organism>
<keyword evidence="3" id="KW-1185">Reference proteome</keyword>
<reference evidence="2 3" key="1">
    <citation type="submission" date="2024-04" db="EMBL/GenBank/DDBJ databases">
        <title>genome sequences of Mucor flavus KT1a and Helicostylum pulchrum KT1b strains isolated from the surface of a dry-aged beef.</title>
        <authorList>
            <person name="Toyotome T."/>
            <person name="Hosono M."/>
            <person name="Torimaru M."/>
            <person name="Fukuda K."/>
            <person name="Mikami N."/>
        </authorList>
    </citation>
    <scope>NUCLEOTIDE SEQUENCE [LARGE SCALE GENOMIC DNA]</scope>
    <source>
        <strain evidence="2 3">KT1a</strain>
    </source>
</reference>
<sequence length="99" mass="11130">MKTFENPENHGVLRSGESLSARPTMPKYSYQTLVTDSNKDHPLSDCCISDLAVIDGIIQKMIKKDDSAEELQSHKLTIKLIKQMIATMQVVNYSALNNF</sequence>
<gene>
    <name evidence="2" type="ORF">MFLAVUS_009581</name>
</gene>
<name>A0ABP9ZAH6_9FUNG</name>